<keyword evidence="8 9" id="KW-0472">Membrane</keyword>
<comment type="function">
    <text evidence="9">Essential for the production of a quorum sensing system signal molecule, the autoinducing peptide (AIP). This quorum sensing system is responsible for the regulation of the expression of virulence factor genes. Involved in the proteolytic processing of AgrD, the precursor of AIP.</text>
</comment>
<evidence type="ECO:0000256" key="2">
    <source>
        <dbReference type="ARBA" id="ARBA00022654"/>
    </source>
</evidence>
<keyword evidence="11" id="KW-1185">Reference proteome</keyword>
<evidence type="ECO:0000256" key="4">
    <source>
        <dbReference type="ARBA" id="ARBA00022692"/>
    </source>
</evidence>
<dbReference type="Pfam" id="PF04647">
    <property type="entry name" value="AgrB"/>
    <property type="match status" value="1"/>
</dbReference>
<proteinExistence type="inferred from homology"/>
<dbReference type="SMART" id="SM00793">
    <property type="entry name" value="AgrB"/>
    <property type="match status" value="1"/>
</dbReference>
<dbReference type="InterPro" id="IPR006741">
    <property type="entry name" value="AgrB"/>
</dbReference>
<evidence type="ECO:0000256" key="1">
    <source>
        <dbReference type="ARBA" id="ARBA00022475"/>
    </source>
</evidence>
<reference evidence="10 11" key="1">
    <citation type="journal article" date="2024" name="Pathogens">
        <title>Staphylococcus hsinchuensis sp. nov., Isolated from Soymilk.</title>
        <authorList>
            <person name="Wang Y.T."/>
            <person name="Lin Y.C."/>
            <person name="Hsieh Y.H."/>
            <person name="Lin Y.T."/>
            <person name="Hamada M."/>
            <person name="Chen C.C."/>
            <person name="Liou J.S."/>
            <person name="Lee A.Y."/>
            <person name="Zhang W.L."/>
            <person name="Chen Y.T."/>
            <person name="Huang C.H."/>
        </authorList>
    </citation>
    <scope>NUCLEOTIDE SEQUENCE [LARGE SCALE GENOMIC DNA]</scope>
    <source>
        <strain evidence="10 11">H164</strain>
    </source>
</reference>
<evidence type="ECO:0000256" key="7">
    <source>
        <dbReference type="ARBA" id="ARBA00023026"/>
    </source>
</evidence>
<evidence type="ECO:0000256" key="8">
    <source>
        <dbReference type="ARBA" id="ARBA00023136"/>
    </source>
</evidence>
<keyword evidence="4 9" id="KW-0812">Transmembrane</keyword>
<evidence type="ECO:0000256" key="9">
    <source>
        <dbReference type="HAMAP-Rule" id="MF_00784"/>
    </source>
</evidence>
<evidence type="ECO:0000313" key="11">
    <source>
        <dbReference type="Proteomes" id="UP001436297"/>
    </source>
</evidence>
<comment type="subcellular location">
    <subcellularLocation>
        <location evidence="9">Cell membrane</location>
        <topology evidence="9">Multi-pass membrane protein</topology>
    </subcellularLocation>
</comment>
<feature type="transmembrane region" description="Helical" evidence="9">
    <location>
        <begin position="45"/>
        <end position="70"/>
    </location>
</feature>
<organism evidence="10 11">
    <name type="scientific">Staphylococcus hsinchuensis</name>
    <dbReference type="NCBI Taxonomy" id="3051183"/>
    <lineage>
        <taxon>Bacteria</taxon>
        <taxon>Bacillati</taxon>
        <taxon>Bacillota</taxon>
        <taxon>Bacilli</taxon>
        <taxon>Bacillales</taxon>
        <taxon>Staphylococcaceae</taxon>
        <taxon>Staphylococcus</taxon>
    </lineage>
</organism>
<evidence type="ECO:0000256" key="3">
    <source>
        <dbReference type="ARBA" id="ARBA00022670"/>
    </source>
</evidence>
<evidence type="ECO:0000256" key="5">
    <source>
        <dbReference type="ARBA" id="ARBA00022801"/>
    </source>
</evidence>
<protein>
    <recommendedName>
        <fullName evidence="9">Accessory gene regulator protein B</fullName>
        <ecNumber evidence="9">3.4.-.-</ecNumber>
    </recommendedName>
</protein>
<dbReference type="Proteomes" id="UP001436297">
    <property type="component" value="Chromosome"/>
</dbReference>
<dbReference type="RefSeq" id="WP_251518357.1">
    <property type="nucleotide sequence ID" value="NZ_CP128355.1"/>
</dbReference>
<keyword evidence="5 9" id="KW-0378">Hydrolase</keyword>
<keyword evidence="1 9" id="KW-1003">Cell membrane</keyword>
<keyword evidence="6 9" id="KW-1133">Transmembrane helix</keyword>
<comment type="similarity">
    <text evidence="9">Belongs to the AgrB family.</text>
</comment>
<dbReference type="EMBL" id="CP128355">
    <property type="protein sequence ID" value="XAF70522.1"/>
    <property type="molecule type" value="Genomic_DNA"/>
</dbReference>
<gene>
    <name evidence="9" type="primary">agrB</name>
    <name evidence="10" type="ORF">QQM35_10865</name>
</gene>
<name>A0ABZ3ECH6_9STAP</name>
<feature type="transmembrane region" description="Helical" evidence="9">
    <location>
        <begin position="107"/>
        <end position="125"/>
    </location>
</feature>
<accession>A0ABZ3ECH6</accession>
<dbReference type="EC" id="3.4.-.-" evidence="9"/>
<sequence length="189" mass="21742">MSKVIDRKIDSFSRYLQQRNNLDHIEFLKVRLGIQVAVSNFFKTIVTYGVSILFDAFLYTLTTHLSYFLIRRYAHGAHAKSSIMCHVQNLLLFVFLPWGIAHIYIPSYVMYILACFGIIILFIYAPAETKKQPIPERLKKGKKVKAISVALVLLFISVFVPLVYQQLILLGILLISTTQLPIFFPKEDV</sequence>
<keyword evidence="2 9" id="KW-0673">Quorum sensing</keyword>
<keyword evidence="7 9" id="KW-0843">Virulence</keyword>
<dbReference type="HAMAP" id="MF_00784">
    <property type="entry name" value="AgrB"/>
    <property type="match status" value="1"/>
</dbReference>
<feature type="transmembrane region" description="Helical" evidence="9">
    <location>
        <begin position="146"/>
        <end position="175"/>
    </location>
</feature>
<evidence type="ECO:0000313" key="10">
    <source>
        <dbReference type="EMBL" id="XAF70522.1"/>
    </source>
</evidence>
<keyword evidence="3 9" id="KW-0645">Protease</keyword>
<evidence type="ECO:0000256" key="6">
    <source>
        <dbReference type="ARBA" id="ARBA00022989"/>
    </source>
</evidence>